<organism evidence="3 4">
    <name type="scientific">Thalassiosira oceanica</name>
    <name type="common">Marine diatom</name>
    <dbReference type="NCBI Taxonomy" id="159749"/>
    <lineage>
        <taxon>Eukaryota</taxon>
        <taxon>Sar</taxon>
        <taxon>Stramenopiles</taxon>
        <taxon>Ochrophyta</taxon>
        <taxon>Bacillariophyta</taxon>
        <taxon>Coscinodiscophyceae</taxon>
        <taxon>Thalassiosirophycidae</taxon>
        <taxon>Thalassiosirales</taxon>
        <taxon>Thalassiosiraceae</taxon>
        <taxon>Thalassiosira</taxon>
    </lineage>
</organism>
<keyword evidence="2" id="KW-0472">Membrane</keyword>
<keyword evidence="4" id="KW-1185">Reference proteome</keyword>
<keyword evidence="2" id="KW-1133">Transmembrane helix</keyword>
<feature type="transmembrane region" description="Helical" evidence="2">
    <location>
        <begin position="74"/>
        <end position="97"/>
    </location>
</feature>
<feature type="transmembrane region" description="Helical" evidence="2">
    <location>
        <begin position="168"/>
        <end position="189"/>
    </location>
</feature>
<feature type="transmembrane region" description="Helical" evidence="2">
    <location>
        <begin position="49"/>
        <end position="68"/>
    </location>
</feature>
<evidence type="ECO:0000313" key="4">
    <source>
        <dbReference type="Proteomes" id="UP000266841"/>
    </source>
</evidence>
<dbReference type="Proteomes" id="UP000266841">
    <property type="component" value="Unassembled WGS sequence"/>
</dbReference>
<dbReference type="OMA" id="ITFRAPF"/>
<name>K0TFR3_THAOC</name>
<protein>
    <submittedName>
        <fullName evidence="3">Uncharacterized protein</fullName>
    </submittedName>
</protein>
<evidence type="ECO:0000313" key="3">
    <source>
        <dbReference type="EMBL" id="EJK75894.1"/>
    </source>
</evidence>
<feature type="region of interest" description="Disordered" evidence="1">
    <location>
        <begin position="1"/>
        <end position="33"/>
    </location>
</feature>
<feature type="transmembrane region" description="Helical" evidence="2">
    <location>
        <begin position="195"/>
        <end position="215"/>
    </location>
</feature>
<reference evidence="3 4" key="1">
    <citation type="journal article" date="2012" name="Genome Biol.">
        <title>Genome and low-iron response of an oceanic diatom adapted to chronic iron limitation.</title>
        <authorList>
            <person name="Lommer M."/>
            <person name="Specht M."/>
            <person name="Roy A.S."/>
            <person name="Kraemer L."/>
            <person name="Andreson R."/>
            <person name="Gutowska M.A."/>
            <person name="Wolf J."/>
            <person name="Bergner S.V."/>
            <person name="Schilhabel M.B."/>
            <person name="Klostermeier U.C."/>
            <person name="Beiko R.G."/>
            <person name="Rosenstiel P."/>
            <person name="Hippler M."/>
            <person name="Laroche J."/>
        </authorList>
    </citation>
    <scope>NUCLEOTIDE SEQUENCE [LARGE SCALE GENOMIC DNA]</scope>
    <source>
        <strain evidence="3 4">CCMP1005</strain>
    </source>
</reference>
<feature type="transmembrane region" description="Helical" evidence="2">
    <location>
        <begin position="136"/>
        <end position="156"/>
    </location>
</feature>
<evidence type="ECO:0000256" key="2">
    <source>
        <dbReference type="SAM" id="Phobius"/>
    </source>
</evidence>
<sequence>MGQDDEGDSPEHETAVVSTPADSGDGDSRTNPNDLIEGTKAWARVAKSFLYVEVSSLVLMFSCIGVWTGGYSELAYALSVSVISVAACIGIQTAEYFKPGMLEKVEKPVSLALLLWWTIGTGIITFRAPFYTVTNGYIAAWAGLYFTAHWALHIDTSRFEELDSGRKTVALLGTAGIVVVLACIWPIHIGQFLGAAAWGLAGSLVSTLLCIGLFLKFDDINGQIMKVTGEKEIERR</sequence>
<keyword evidence="2" id="KW-0812">Transmembrane</keyword>
<dbReference type="eggNOG" id="ENOG502SBRH">
    <property type="taxonomic scope" value="Eukaryota"/>
</dbReference>
<feature type="transmembrane region" description="Helical" evidence="2">
    <location>
        <begin position="109"/>
        <end position="130"/>
    </location>
</feature>
<comment type="caution">
    <text evidence="3">The sequence shown here is derived from an EMBL/GenBank/DDBJ whole genome shotgun (WGS) entry which is preliminary data.</text>
</comment>
<dbReference type="AlphaFoldDB" id="K0TFR3"/>
<dbReference type="EMBL" id="AGNL01002666">
    <property type="protein sequence ID" value="EJK75894.1"/>
    <property type="molecule type" value="Genomic_DNA"/>
</dbReference>
<accession>K0TFR3</accession>
<proteinExistence type="predicted"/>
<dbReference type="OrthoDB" id="532514at2759"/>
<gene>
    <name evidence="3" type="ORF">THAOC_02369</name>
</gene>
<evidence type="ECO:0000256" key="1">
    <source>
        <dbReference type="SAM" id="MobiDB-lite"/>
    </source>
</evidence>